<proteinExistence type="predicted"/>
<organism evidence="1 2">
    <name type="scientific">Geoanaerobacter pelophilus</name>
    <dbReference type="NCBI Taxonomy" id="60036"/>
    <lineage>
        <taxon>Bacteria</taxon>
        <taxon>Pseudomonadati</taxon>
        <taxon>Thermodesulfobacteriota</taxon>
        <taxon>Desulfuromonadia</taxon>
        <taxon>Geobacterales</taxon>
        <taxon>Geobacteraceae</taxon>
        <taxon>Geoanaerobacter</taxon>
    </lineage>
</organism>
<name>A0ABQ0MFC1_9BACT</name>
<sequence>MRVPDSPKLASSVVLITKGEPAPKVQKLLDLIRDVAFLP</sequence>
<accession>A0ABQ0MFC1</accession>
<gene>
    <name evidence="1" type="ORF">GPEL0_01r0712</name>
</gene>
<reference evidence="2" key="2">
    <citation type="submission" date="2017-05" db="EMBL/GenBank/DDBJ databases">
        <title>Draft genome sequence of Geobacter pelophilus, a iron(III)-reducing bacteria.</title>
        <authorList>
            <person name="Aoyagi T."/>
            <person name="Koike H."/>
            <person name="Morita T."/>
            <person name="Sato Y."/>
            <person name="Habe H."/>
            <person name="Hori T."/>
        </authorList>
    </citation>
    <scope>NUCLEOTIDE SEQUENCE [LARGE SCALE GENOMIC DNA]</scope>
    <source>
        <strain evidence="2">Drf2</strain>
    </source>
</reference>
<reference evidence="1 2" key="1">
    <citation type="submission" date="2017-04" db="EMBL/GenBank/DDBJ databases">
        <authorList>
            <consortium name="Geobacter pelophilus Genome Sequencing"/>
            <person name="Aoyagi T."/>
            <person name="Koike H."/>
            <person name="Hori T."/>
        </authorList>
    </citation>
    <scope>NUCLEOTIDE SEQUENCE [LARGE SCALE GENOMIC DNA]</scope>
    <source>
        <strain evidence="1 2">Drf2</strain>
    </source>
</reference>
<evidence type="ECO:0000313" key="1">
    <source>
        <dbReference type="EMBL" id="GAW65698.1"/>
    </source>
</evidence>
<dbReference type="EMBL" id="BDQG01000001">
    <property type="protein sequence ID" value="GAW65698.1"/>
    <property type="molecule type" value="Genomic_DNA"/>
</dbReference>
<protein>
    <submittedName>
        <fullName evidence="1">Uncharacterized protein</fullName>
    </submittedName>
</protein>
<comment type="caution">
    <text evidence="1">The sequence shown here is derived from an EMBL/GenBank/DDBJ whole genome shotgun (WGS) entry which is preliminary data.</text>
</comment>
<evidence type="ECO:0000313" key="2">
    <source>
        <dbReference type="Proteomes" id="UP000194153"/>
    </source>
</evidence>
<dbReference type="Proteomes" id="UP000194153">
    <property type="component" value="Unassembled WGS sequence"/>
</dbReference>
<keyword evidence="2" id="KW-1185">Reference proteome</keyword>